<dbReference type="AlphaFoldDB" id="A0AAD9KV52"/>
<dbReference type="EMBL" id="JAODUO010000571">
    <property type="protein sequence ID" value="KAK2177920.1"/>
    <property type="molecule type" value="Genomic_DNA"/>
</dbReference>
<evidence type="ECO:0000313" key="2">
    <source>
        <dbReference type="Proteomes" id="UP001209878"/>
    </source>
</evidence>
<dbReference type="Proteomes" id="UP001209878">
    <property type="component" value="Unassembled WGS sequence"/>
</dbReference>
<reference evidence="1" key="1">
    <citation type="journal article" date="2023" name="Mol. Biol. Evol.">
        <title>Third-Generation Sequencing Reveals the Adaptive Role of the Epigenome in Three Deep-Sea Polychaetes.</title>
        <authorList>
            <person name="Perez M."/>
            <person name="Aroh O."/>
            <person name="Sun Y."/>
            <person name="Lan Y."/>
            <person name="Juniper S.K."/>
            <person name="Young C.R."/>
            <person name="Angers B."/>
            <person name="Qian P.Y."/>
        </authorList>
    </citation>
    <scope>NUCLEOTIDE SEQUENCE</scope>
    <source>
        <strain evidence="1">R07B-5</strain>
    </source>
</reference>
<protein>
    <submittedName>
        <fullName evidence="1">Uncharacterized protein</fullName>
    </submittedName>
</protein>
<gene>
    <name evidence="1" type="ORF">NP493_571g01015</name>
</gene>
<comment type="caution">
    <text evidence="1">The sequence shown here is derived from an EMBL/GenBank/DDBJ whole genome shotgun (WGS) entry which is preliminary data.</text>
</comment>
<proteinExistence type="predicted"/>
<name>A0AAD9KV52_RIDPI</name>
<accession>A0AAD9KV52</accession>
<evidence type="ECO:0000313" key="1">
    <source>
        <dbReference type="EMBL" id="KAK2177920.1"/>
    </source>
</evidence>
<keyword evidence="2" id="KW-1185">Reference proteome</keyword>
<organism evidence="1 2">
    <name type="scientific">Ridgeia piscesae</name>
    <name type="common">Tubeworm</name>
    <dbReference type="NCBI Taxonomy" id="27915"/>
    <lineage>
        <taxon>Eukaryota</taxon>
        <taxon>Metazoa</taxon>
        <taxon>Spiralia</taxon>
        <taxon>Lophotrochozoa</taxon>
        <taxon>Annelida</taxon>
        <taxon>Polychaeta</taxon>
        <taxon>Sedentaria</taxon>
        <taxon>Canalipalpata</taxon>
        <taxon>Sabellida</taxon>
        <taxon>Siboglinidae</taxon>
        <taxon>Ridgeia</taxon>
    </lineage>
</organism>
<sequence>MYKILHCLARDFLNCAIAHKAPTRALRSASDATLLAVTGREERSEGAALQWQAQPCGTACQSV</sequence>